<organism evidence="2 3">
    <name type="scientific">Anguilla anguilla</name>
    <name type="common">European freshwater eel</name>
    <name type="synonym">Muraena anguilla</name>
    <dbReference type="NCBI Taxonomy" id="7936"/>
    <lineage>
        <taxon>Eukaryota</taxon>
        <taxon>Metazoa</taxon>
        <taxon>Chordata</taxon>
        <taxon>Craniata</taxon>
        <taxon>Vertebrata</taxon>
        <taxon>Euteleostomi</taxon>
        <taxon>Actinopterygii</taxon>
        <taxon>Neopterygii</taxon>
        <taxon>Teleostei</taxon>
        <taxon>Anguilliformes</taxon>
        <taxon>Anguillidae</taxon>
        <taxon>Anguilla</taxon>
    </lineage>
</organism>
<sequence length="147" mass="15758">MGVGKIAGKEKRKMTRLIQPRLESGIVPLSASKSSSTDSRRQAGARAMGRMQDERVLSGRIPKLAVGHAGGILFGLIKIDECGKNSWLKPLPSPSFLPTISLPSPKPLPLLHFVCLHPSLPSLLPSPSPFLPFHSAAKVAHCGGRQR</sequence>
<gene>
    <name evidence="2" type="ORF">ANANG_G00177890</name>
</gene>
<evidence type="ECO:0000256" key="1">
    <source>
        <dbReference type="SAM" id="MobiDB-lite"/>
    </source>
</evidence>
<dbReference type="Proteomes" id="UP001044222">
    <property type="component" value="Chromosome 9"/>
</dbReference>
<reference evidence="2" key="1">
    <citation type="submission" date="2021-01" db="EMBL/GenBank/DDBJ databases">
        <title>A chromosome-scale assembly of European eel, Anguilla anguilla.</title>
        <authorList>
            <person name="Henkel C."/>
            <person name="Jong-Raadsen S.A."/>
            <person name="Dufour S."/>
            <person name="Weltzien F.-A."/>
            <person name="Palstra A.P."/>
            <person name="Pelster B."/>
            <person name="Spaink H.P."/>
            <person name="Van Den Thillart G.E."/>
            <person name="Jansen H."/>
            <person name="Zahm M."/>
            <person name="Klopp C."/>
            <person name="Cedric C."/>
            <person name="Louis A."/>
            <person name="Berthelot C."/>
            <person name="Parey E."/>
            <person name="Roest Crollius H."/>
            <person name="Montfort J."/>
            <person name="Robinson-Rechavi M."/>
            <person name="Bucao C."/>
            <person name="Bouchez O."/>
            <person name="Gislard M."/>
            <person name="Lluch J."/>
            <person name="Milhes M."/>
            <person name="Lampietro C."/>
            <person name="Lopez Roques C."/>
            <person name="Donnadieu C."/>
            <person name="Braasch I."/>
            <person name="Desvignes T."/>
            <person name="Postlethwait J."/>
            <person name="Bobe J."/>
            <person name="Guiguen Y."/>
            <person name="Dirks R."/>
        </authorList>
    </citation>
    <scope>NUCLEOTIDE SEQUENCE</scope>
    <source>
        <strain evidence="2">Tag_6206</strain>
        <tissue evidence="2">Liver</tissue>
    </source>
</reference>
<feature type="compositionally biased region" description="Low complexity" evidence="1">
    <location>
        <begin position="30"/>
        <end position="50"/>
    </location>
</feature>
<evidence type="ECO:0000313" key="3">
    <source>
        <dbReference type="Proteomes" id="UP001044222"/>
    </source>
</evidence>
<comment type="caution">
    <text evidence="2">The sequence shown here is derived from an EMBL/GenBank/DDBJ whole genome shotgun (WGS) entry which is preliminary data.</text>
</comment>
<feature type="region of interest" description="Disordered" evidence="1">
    <location>
        <begin position="29"/>
        <end position="51"/>
    </location>
</feature>
<evidence type="ECO:0000313" key="2">
    <source>
        <dbReference type="EMBL" id="KAG5842462.1"/>
    </source>
</evidence>
<dbReference type="EMBL" id="JAFIRN010000009">
    <property type="protein sequence ID" value="KAG5842462.1"/>
    <property type="molecule type" value="Genomic_DNA"/>
</dbReference>
<dbReference type="AlphaFoldDB" id="A0A9D3M4P1"/>
<name>A0A9D3M4P1_ANGAN</name>
<keyword evidence="3" id="KW-1185">Reference proteome</keyword>
<accession>A0A9D3M4P1</accession>
<protein>
    <submittedName>
        <fullName evidence="2">Uncharacterized protein</fullName>
    </submittedName>
</protein>
<proteinExistence type="predicted"/>